<evidence type="ECO:0000313" key="2">
    <source>
        <dbReference type="RefSeq" id="XP_040926602.1"/>
    </source>
</evidence>
<name>A0A8M1HE82_BETSP</name>
<reference evidence="2" key="1">
    <citation type="submission" date="2025-08" db="UniProtKB">
        <authorList>
            <consortium name="RefSeq"/>
        </authorList>
    </citation>
    <scope>IDENTIFICATION</scope>
</reference>
<dbReference type="AlphaFoldDB" id="A0A8M1HE82"/>
<dbReference type="KEGG" id="bspl:114854808"/>
<dbReference type="RefSeq" id="XP_040926602.1">
    <property type="nucleotide sequence ID" value="XM_041070668.2"/>
</dbReference>
<evidence type="ECO:0000313" key="1">
    <source>
        <dbReference type="Proteomes" id="UP000515150"/>
    </source>
</evidence>
<dbReference type="GeneID" id="114854808"/>
<organism evidence="1 2">
    <name type="scientific">Betta splendens</name>
    <name type="common">Siamese fighting fish</name>
    <dbReference type="NCBI Taxonomy" id="158456"/>
    <lineage>
        <taxon>Eukaryota</taxon>
        <taxon>Metazoa</taxon>
        <taxon>Chordata</taxon>
        <taxon>Craniata</taxon>
        <taxon>Vertebrata</taxon>
        <taxon>Euteleostomi</taxon>
        <taxon>Actinopterygii</taxon>
        <taxon>Neopterygii</taxon>
        <taxon>Teleostei</taxon>
        <taxon>Neoteleostei</taxon>
        <taxon>Acanthomorphata</taxon>
        <taxon>Anabantaria</taxon>
        <taxon>Anabantiformes</taxon>
        <taxon>Anabantoidei</taxon>
        <taxon>Osphronemidae</taxon>
        <taxon>Betta</taxon>
    </lineage>
</organism>
<gene>
    <name evidence="2" type="primary">LOC114854808</name>
</gene>
<accession>A0A8M1HE82</accession>
<sequence length="289" mass="31615">MNDTDPATAARPDWENHFNDSLRLRFAVQRASLLSVACGPTAAASTPIPAGPSRTWRAVFVSSASISSGTRLVVTARSCGEKRCGRPRGLAFYIPPARRGKLDIHQTRRKRNYNLKTQGYSGFLENNPPAVTAHADTSRLCCGSLPVVFLRWVRGGPGAILRSVRDRKKPSHLPYLYSGARVRVCRVRLRVAAASAALEDDQTRGITSGSEATAKFYVAAHWLDSPVLHYTSRPVNRKASLLQISHVEQDDPGADEDAATDGGTRARLSWTFKGINALREPKEDLLAKL</sequence>
<keyword evidence="1" id="KW-1185">Reference proteome</keyword>
<proteinExistence type="predicted"/>
<dbReference type="Proteomes" id="UP000515150">
    <property type="component" value="Chromosome 4"/>
</dbReference>
<protein>
    <submittedName>
        <fullName evidence="2">Uncharacterized protein LOC114854808</fullName>
    </submittedName>
</protein>